<dbReference type="EMBL" id="KB933223">
    <property type="protein sequence ID" value="EON98260.1"/>
    <property type="molecule type" value="Genomic_DNA"/>
</dbReference>
<dbReference type="Gene3D" id="3.50.50.60">
    <property type="entry name" value="FAD/NAD(P)-binding domain"/>
    <property type="match status" value="1"/>
</dbReference>
<evidence type="ECO:0000256" key="2">
    <source>
        <dbReference type="PIRSR" id="PIRSR000137-2"/>
    </source>
</evidence>
<evidence type="ECO:0000313" key="5">
    <source>
        <dbReference type="EMBL" id="EON98260.1"/>
    </source>
</evidence>
<comment type="cofactor">
    <cofactor evidence="2">
        <name>FAD</name>
        <dbReference type="ChEBI" id="CHEBI:57692"/>
    </cofactor>
</comment>
<dbReference type="GO" id="GO:0016614">
    <property type="term" value="F:oxidoreductase activity, acting on CH-OH group of donors"/>
    <property type="evidence" value="ECO:0007669"/>
    <property type="project" value="InterPro"/>
</dbReference>
<comment type="similarity">
    <text evidence="1">Belongs to the GMC oxidoreductase family.</text>
</comment>
<feature type="domain" description="Glucose-methanol-choline oxidoreductase N-terminal" evidence="3">
    <location>
        <begin position="6"/>
        <end position="302"/>
    </location>
</feature>
<dbReference type="GO" id="GO:0050660">
    <property type="term" value="F:flavin adenine dinucleotide binding"/>
    <property type="evidence" value="ECO:0007669"/>
    <property type="project" value="InterPro"/>
</dbReference>
<evidence type="ECO:0000256" key="1">
    <source>
        <dbReference type="ARBA" id="ARBA00010790"/>
    </source>
</evidence>
<feature type="domain" description="Glucose-methanol-choline oxidoreductase C-terminal" evidence="4">
    <location>
        <begin position="447"/>
        <end position="587"/>
    </location>
</feature>
<reference evidence="6" key="1">
    <citation type="journal article" date="2013" name="Genome Announc.">
        <title>Draft genome sequence of the ascomycete Phaeoacremonium aleophilum strain UCR-PA7, a causal agent of the esca disease complex in grapevines.</title>
        <authorList>
            <person name="Blanco-Ulate B."/>
            <person name="Rolshausen P."/>
            <person name="Cantu D."/>
        </authorList>
    </citation>
    <scope>NUCLEOTIDE SEQUENCE [LARGE SCALE GENOMIC DNA]</scope>
    <source>
        <strain evidence="6">UCR-PA7</strain>
    </source>
</reference>
<dbReference type="Gene3D" id="3.30.560.10">
    <property type="entry name" value="Glucose Oxidase, domain 3"/>
    <property type="match status" value="1"/>
</dbReference>
<dbReference type="SUPFAM" id="SSF54373">
    <property type="entry name" value="FAD-linked reductases, C-terminal domain"/>
    <property type="match status" value="1"/>
</dbReference>
<feature type="binding site" evidence="2">
    <location>
        <position position="221"/>
    </location>
    <ligand>
        <name>FAD</name>
        <dbReference type="ChEBI" id="CHEBI:57692"/>
    </ligand>
</feature>
<evidence type="ECO:0000259" key="4">
    <source>
        <dbReference type="Pfam" id="PF05199"/>
    </source>
</evidence>
<dbReference type="PIRSF" id="PIRSF000137">
    <property type="entry name" value="Alcohol_oxidase"/>
    <property type="match status" value="1"/>
</dbReference>
<dbReference type="SUPFAM" id="SSF51905">
    <property type="entry name" value="FAD/NAD(P)-binding domain"/>
    <property type="match status" value="1"/>
</dbReference>
<dbReference type="InterPro" id="IPR012132">
    <property type="entry name" value="GMC_OxRdtase"/>
</dbReference>
<dbReference type="Proteomes" id="UP000014074">
    <property type="component" value="Unassembled WGS sequence"/>
</dbReference>
<evidence type="ECO:0000313" key="6">
    <source>
        <dbReference type="Proteomes" id="UP000014074"/>
    </source>
</evidence>
<keyword evidence="6" id="KW-1185">Reference proteome</keyword>
<feature type="binding site" evidence="2">
    <location>
        <position position="85"/>
    </location>
    <ligand>
        <name>FAD</name>
        <dbReference type="ChEBI" id="CHEBI:57692"/>
    </ligand>
</feature>
<dbReference type="HOGENOM" id="CLU_002865_6_0_1"/>
<protein>
    <submittedName>
        <fullName evidence="5">Putative choline dehydrogenase protein</fullName>
    </submittedName>
</protein>
<dbReference type="InterPro" id="IPR000172">
    <property type="entry name" value="GMC_OxRdtase_N"/>
</dbReference>
<sequence length="599" mass="63665">MGSYEYDFIIIGGGTAGLVLANRLTEDPALKVLVIEAGADQKDDPRVNVPGMWSALAKTSSDWAFTTTPQDALAGRIMHASQGRVLGGSSAINGLIFTPPPESNITGWAKLGNPGWEWPSFSKSMMKSFSLTDKTKQVSDGALQISYPDQSDNQWFEIWKNTLNGLGISVTGDLFTGKANGLIINPENIHPATKLRSYALNAYLTPINDRANLTVITQAAVERINFKQSDSGKAIAESVQFVKDSEVITVTAGKEVILAAGGINSPMLLEKSGIGSAKLLKNLGIDVVVANPNVGENLQNHVMVTVSFEVKEGLNTIDPLIRQEPAALAAAAAAYEKQSGPLATSNTSVTAQLPFPGIQTEEGKRDLDELIGQTLDANIRDGSLTTPFDKAHKDFIRSVLYSTDEASGCYITAPGWAGLAPDGSRAPPPGGNGNYFSVALLSTHSLSRGSTHITSKSASSPDGVIINPKYLSHPLDVEVFARNLRQVETLFASEPLVSQLKPGGNRNPPAASTGFFADLENGREYVRNAAVGAQHYVGTCSMMPREMGGVVDPQLLVYGTENLRVCDSSIIPLIPRANVQAAVYGVAEHGATIIKSSMN</sequence>
<dbReference type="GeneID" id="19326866"/>
<keyword evidence="2" id="KW-0285">Flavoprotein</keyword>
<gene>
    <name evidence="5" type="ORF">UCRPA7_6231</name>
</gene>
<dbReference type="RefSeq" id="XP_007916961.1">
    <property type="nucleotide sequence ID" value="XM_007918770.1"/>
</dbReference>
<dbReference type="Pfam" id="PF05199">
    <property type="entry name" value="GMC_oxred_C"/>
    <property type="match status" value="1"/>
</dbReference>
<dbReference type="Pfam" id="PF00732">
    <property type="entry name" value="GMC_oxred_N"/>
    <property type="match status" value="1"/>
</dbReference>
<dbReference type="PANTHER" id="PTHR11552">
    <property type="entry name" value="GLUCOSE-METHANOL-CHOLINE GMC OXIDOREDUCTASE"/>
    <property type="match status" value="1"/>
</dbReference>
<evidence type="ECO:0000259" key="3">
    <source>
        <dbReference type="Pfam" id="PF00732"/>
    </source>
</evidence>
<organism evidence="5 6">
    <name type="scientific">Phaeoacremonium minimum (strain UCR-PA7)</name>
    <name type="common">Esca disease fungus</name>
    <name type="synonym">Togninia minima</name>
    <dbReference type="NCBI Taxonomy" id="1286976"/>
    <lineage>
        <taxon>Eukaryota</taxon>
        <taxon>Fungi</taxon>
        <taxon>Dikarya</taxon>
        <taxon>Ascomycota</taxon>
        <taxon>Pezizomycotina</taxon>
        <taxon>Sordariomycetes</taxon>
        <taxon>Sordariomycetidae</taxon>
        <taxon>Togniniales</taxon>
        <taxon>Togniniaceae</taxon>
        <taxon>Phaeoacremonium</taxon>
    </lineage>
</organism>
<keyword evidence="2" id="KW-0274">FAD</keyword>
<accession>R8BG42</accession>
<dbReference type="AlphaFoldDB" id="R8BG42"/>
<dbReference type="InterPro" id="IPR007867">
    <property type="entry name" value="GMC_OxRtase_C"/>
</dbReference>
<name>R8BG42_PHAM7</name>
<dbReference type="eggNOG" id="KOG1238">
    <property type="taxonomic scope" value="Eukaryota"/>
</dbReference>
<dbReference type="PANTHER" id="PTHR11552:SF210">
    <property type="entry name" value="GLUCOSE-METHANOL-CHOLINE OXIDOREDUCTASE N-TERMINAL DOMAIN-CONTAINING PROTEIN-RELATED"/>
    <property type="match status" value="1"/>
</dbReference>
<dbReference type="KEGG" id="tmn:UCRPA7_6231"/>
<proteinExistence type="inferred from homology"/>
<dbReference type="InterPro" id="IPR036188">
    <property type="entry name" value="FAD/NAD-bd_sf"/>
</dbReference>
<dbReference type="OrthoDB" id="269227at2759"/>